<sequence length="640" mass="72342">MCGITGSINWQADTVLDAMVEAQRHRGPDDGGTWLTTTATGERVGLGSRRLAILDISTAGHMPMSSADGQQTIVFNGEIYNYRELRQELESCGHQFHSDCDTEVVLHMYLEFGTDCVKRLNGMFAIAIWDEVEQQLFLARDHFGIKPLYYTLANGQFAFASEIKSFLPLPGFRKAINREALHQYLTFLWVPDPLTLFDGVLKMPPGHFGLYKSGQLTLTSYWDLQFPPADHHFEQSEAALTDEVRERFSAVVKSQMVSDVPLGAFLSAGLDSSSILACMKQHTSEPIRTFTVAFPEKYTKGDVRLDDTTVAARTAASFGCIHSEIMVEPNVVDLLPHLIWHMDEPVSDPAIITAYLVNREARQDVTVLLSGVGGDELFGGYRKYQAHELAKRYQKIPAPLRKHLIEPAINALPPLSGSALKSHIRLAKKMVRSGSMEPRERFITDSVYMSEQLVHSLYTEETQALCGQSAPQLRHMEYFDNVQDADFLNQMLYVDTKAFMNSLNLTYNDKMSMASSVEVRVPFLDWEFADWVAQEVPPNLKIKGGTTKHILREAMRPWLPAEVLTQKKAGFFAPIDHWLANDLSDMVNDLLSVAQVEHRGLFRAEQVSRMVQEQQTGKHDWSMQIWQLLTLELWMQAFLD</sequence>
<dbReference type="SUPFAM" id="SSF52402">
    <property type="entry name" value="Adenine nucleotide alpha hydrolases-like"/>
    <property type="match status" value="1"/>
</dbReference>
<keyword evidence="11" id="KW-0436">Ligase</keyword>
<evidence type="ECO:0000256" key="4">
    <source>
        <dbReference type="ARBA" id="ARBA00022741"/>
    </source>
</evidence>
<dbReference type="Gene3D" id="3.60.20.10">
    <property type="entry name" value="Glutamine Phosphoribosylpyrophosphate, subunit 1, domain 1"/>
    <property type="match status" value="1"/>
</dbReference>
<feature type="binding site" evidence="9">
    <location>
        <position position="101"/>
    </location>
    <ligand>
        <name>L-glutamine</name>
        <dbReference type="ChEBI" id="CHEBI:58359"/>
    </ligand>
</feature>
<dbReference type="SUPFAM" id="SSF56235">
    <property type="entry name" value="N-terminal nucleophile aminohydrolases (Ntn hydrolases)"/>
    <property type="match status" value="1"/>
</dbReference>
<feature type="binding site" evidence="9">
    <location>
        <position position="292"/>
    </location>
    <ligand>
        <name>ATP</name>
        <dbReference type="ChEBI" id="CHEBI:30616"/>
    </ligand>
</feature>
<evidence type="ECO:0000259" key="10">
    <source>
        <dbReference type="PROSITE" id="PS51278"/>
    </source>
</evidence>
<dbReference type="InterPro" id="IPR001962">
    <property type="entry name" value="Asn_synthase"/>
</dbReference>
<dbReference type="EC" id="6.3.5.4" evidence="3"/>
<keyword evidence="8" id="KW-0028">Amino-acid biosynthesis</keyword>
<dbReference type="Pfam" id="PF00733">
    <property type="entry name" value="Asn_synthase"/>
    <property type="match status" value="1"/>
</dbReference>
<evidence type="ECO:0000256" key="6">
    <source>
        <dbReference type="ARBA" id="ARBA00022962"/>
    </source>
</evidence>
<feature type="domain" description="Glutamine amidotransferase type-2" evidence="10">
    <location>
        <begin position="2"/>
        <end position="214"/>
    </location>
</feature>
<dbReference type="OrthoDB" id="9763290at2"/>
<keyword evidence="8" id="KW-0061">Asparagine biosynthesis</keyword>
<dbReference type="GO" id="GO:0005829">
    <property type="term" value="C:cytosol"/>
    <property type="evidence" value="ECO:0007669"/>
    <property type="project" value="TreeGrafter"/>
</dbReference>
<dbReference type="Gene3D" id="3.40.50.620">
    <property type="entry name" value="HUPs"/>
    <property type="match status" value="2"/>
</dbReference>
<accession>A0A2Z2NSK8</accession>
<evidence type="ECO:0000256" key="3">
    <source>
        <dbReference type="ARBA" id="ARBA00012737"/>
    </source>
</evidence>
<dbReference type="AlphaFoldDB" id="A0A2Z2NSK8"/>
<protein>
    <recommendedName>
        <fullName evidence="3">asparagine synthase (glutamine-hydrolyzing)</fullName>
        <ecNumber evidence="3">6.3.5.4</ecNumber>
    </recommendedName>
</protein>
<evidence type="ECO:0000256" key="7">
    <source>
        <dbReference type="ARBA" id="ARBA00048741"/>
    </source>
</evidence>
<dbReference type="PANTHER" id="PTHR43284:SF1">
    <property type="entry name" value="ASPARAGINE SYNTHETASE"/>
    <property type="match status" value="1"/>
</dbReference>
<dbReference type="InterPro" id="IPR006426">
    <property type="entry name" value="Asn_synth_AEB"/>
</dbReference>
<dbReference type="GO" id="GO:0005524">
    <property type="term" value="F:ATP binding"/>
    <property type="evidence" value="ECO:0007669"/>
    <property type="project" value="UniProtKB-KW"/>
</dbReference>
<dbReference type="RefSeq" id="WP_088919517.1">
    <property type="nucleotide sequence ID" value="NZ_CP018632.1"/>
</dbReference>
<evidence type="ECO:0000256" key="1">
    <source>
        <dbReference type="ARBA" id="ARBA00005187"/>
    </source>
</evidence>
<dbReference type="PANTHER" id="PTHR43284">
    <property type="entry name" value="ASPARAGINE SYNTHETASE (GLUTAMINE-HYDROLYZING)"/>
    <property type="match status" value="1"/>
</dbReference>
<dbReference type="KEGG" id="gai:IMCC3135_22105"/>
<dbReference type="EMBL" id="CP018632">
    <property type="protein sequence ID" value="ASJ74492.1"/>
    <property type="molecule type" value="Genomic_DNA"/>
</dbReference>
<feature type="binding site" evidence="9">
    <location>
        <begin position="370"/>
        <end position="371"/>
    </location>
    <ligand>
        <name>ATP</name>
        <dbReference type="ChEBI" id="CHEBI:30616"/>
    </ligand>
</feature>
<dbReference type="CDD" id="cd00712">
    <property type="entry name" value="AsnB"/>
    <property type="match status" value="1"/>
</dbReference>
<dbReference type="Proteomes" id="UP000250079">
    <property type="component" value="Chromosome"/>
</dbReference>
<evidence type="ECO:0000256" key="8">
    <source>
        <dbReference type="PIRSR" id="PIRSR001589-1"/>
    </source>
</evidence>
<dbReference type="PROSITE" id="PS51278">
    <property type="entry name" value="GATASE_TYPE_2"/>
    <property type="match status" value="1"/>
</dbReference>
<dbReference type="NCBIfam" id="TIGR01536">
    <property type="entry name" value="asn_synth_AEB"/>
    <property type="match status" value="1"/>
</dbReference>
<keyword evidence="12" id="KW-1185">Reference proteome</keyword>
<keyword evidence="5 9" id="KW-0067">ATP-binding</keyword>
<evidence type="ECO:0000256" key="2">
    <source>
        <dbReference type="ARBA" id="ARBA00005752"/>
    </source>
</evidence>
<dbReference type="InterPro" id="IPR033738">
    <property type="entry name" value="AsnB_N"/>
</dbReference>
<comment type="catalytic activity">
    <reaction evidence="7">
        <text>L-aspartate + L-glutamine + ATP + H2O = L-asparagine + L-glutamate + AMP + diphosphate + H(+)</text>
        <dbReference type="Rhea" id="RHEA:12228"/>
        <dbReference type="ChEBI" id="CHEBI:15377"/>
        <dbReference type="ChEBI" id="CHEBI:15378"/>
        <dbReference type="ChEBI" id="CHEBI:29985"/>
        <dbReference type="ChEBI" id="CHEBI:29991"/>
        <dbReference type="ChEBI" id="CHEBI:30616"/>
        <dbReference type="ChEBI" id="CHEBI:33019"/>
        <dbReference type="ChEBI" id="CHEBI:58048"/>
        <dbReference type="ChEBI" id="CHEBI:58359"/>
        <dbReference type="ChEBI" id="CHEBI:456215"/>
        <dbReference type="EC" id="6.3.5.4"/>
    </reaction>
</comment>
<dbReference type="InterPro" id="IPR014729">
    <property type="entry name" value="Rossmann-like_a/b/a_fold"/>
</dbReference>
<comment type="similarity">
    <text evidence="2">Belongs to the asparagine synthetase family.</text>
</comment>
<dbReference type="PIRSF" id="PIRSF001589">
    <property type="entry name" value="Asn_synthetase_glu-h"/>
    <property type="match status" value="1"/>
</dbReference>
<dbReference type="InterPro" id="IPR029055">
    <property type="entry name" value="Ntn_hydrolases_N"/>
</dbReference>
<dbReference type="GO" id="GO:0004066">
    <property type="term" value="F:asparagine synthase (glutamine-hydrolyzing) activity"/>
    <property type="evidence" value="ECO:0007669"/>
    <property type="project" value="UniProtKB-EC"/>
</dbReference>
<dbReference type="GO" id="GO:0006529">
    <property type="term" value="P:asparagine biosynthetic process"/>
    <property type="evidence" value="ECO:0007669"/>
    <property type="project" value="UniProtKB-KW"/>
</dbReference>
<evidence type="ECO:0000256" key="9">
    <source>
        <dbReference type="PIRSR" id="PIRSR001589-2"/>
    </source>
</evidence>
<keyword evidence="6 8" id="KW-0315">Glutamine amidotransferase</keyword>
<evidence type="ECO:0000313" key="12">
    <source>
        <dbReference type="Proteomes" id="UP000250079"/>
    </source>
</evidence>
<dbReference type="CDD" id="cd01991">
    <property type="entry name" value="Asn_synthase_B_C"/>
    <property type="match status" value="1"/>
</dbReference>
<dbReference type="InterPro" id="IPR051786">
    <property type="entry name" value="ASN_synthetase/amidase"/>
</dbReference>
<organism evidence="11 12">
    <name type="scientific">Granulosicoccus antarcticus IMCC3135</name>
    <dbReference type="NCBI Taxonomy" id="1192854"/>
    <lineage>
        <taxon>Bacteria</taxon>
        <taxon>Pseudomonadati</taxon>
        <taxon>Pseudomonadota</taxon>
        <taxon>Gammaproteobacteria</taxon>
        <taxon>Chromatiales</taxon>
        <taxon>Granulosicoccaceae</taxon>
        <taxon>Granulosicoccus</taxon>
    </lineage>
</organism>
<comment type="pathway">
    <text evidence="1">Amino-acid biosynthesis; L-asparagine biosynthesis; L-asparagine from L-aspartate (L-Gln route): step 1/1.</text>
</comment>
<dbReference type="InterPro" id="IPR017932">
    <property type="entry name" value="GATase_2_dom"/>
</dbReference>
<proteinExistence type="inferred from homology"/>
<gene>
    <name evidence="11" type="primary">asnB_1</name>
    <name evidence="11" type="ORF">IMCC3135_22105</name>
</gene>
<feature type="active site" description="For GATase activity" evidence="8">
    <location>
        <position position="2"/>
    </location>
</feature>
<reference evidence="11 12" key="1">
    <citation type="submission" date="2016-12" db="EMBL/GenBank/DDBJ databases">
        <authorList>
            <person name="Song W.-J."/>
            <person name="Kurnit D.M."/>
        </authorList>
    </citation>
    <scope>NUCLEOTIDE SEQUENCE [LARGE SCALE GENOMIC DNA]</scope>
    <source>
        <strain evidence="11 12">IMCC3135</strain>
    </source>
</reference>
<name>A0A2Z2NSK8_9GAMM</name>
<evidence type="ECO:0000256" key="5">
    <source>
        <dbReference type="ARBA" id="ARBA00022840"/>
    </source>
</evidence>
<evidence type="ECO:0000313" key="11">
    <source>
        <dbReference type="EMBL" id="ASJ74492.1"/>
    </source>
</evidence>
<keyword evidence="4 9" id="KW-0547">Nucleotide-binding</keyword>
<dbReference type="Pfam" id="PF13537">
    <property type="entry name" value="GATase_7"/>
    <property type="match status" value="1"/>
</dbReference>